<dbReference type="PRINTS" id="PR01798">
    <property type="entry name" value="SCOASYNTHASE"/>
</dbReference>
<dbReference type="GO" id="GO:0004776">
    <property type="term" value="F:succinate-CoA ligase (GDP-forming) activity"/>
    <property type="evidence" value="ECO:0007669"/>
    <property type="project" value="TreeGrafter"/>
</dbReference>
<organism evidence="6 7">
    <name type="scientific">Methylorubrum populi</name>
    <dbReference type="NCBI Taxonomy" id="223967"/>
    <lineage>
        <taxon>Bacteria</taxon>
        <taxon>Pseudomonadati</taxon>
        <taxon>Pseudomonadota</taxon>
        <taxon>Alphaproteobacteria</taxon>
        <taxon>Hyphomicrobiales</taxon>
        <taxon>Methylobacteriaceae</taxon>
        <taxon>Methylorubrum</taxon>
    </lineage>
</organism>
<dbReference type="Pfam" id="PF02629">
    <property type="entry name" value="CoA_binding"/>
    <property type="match status" value="1"/>
</dbReference>
<dbReference type="PANTHER" id="PTHR11117:SF2">
    <property type="entry name" value="SUCCINATE--COA LIGASE [ADP_GDP-FORMING] SUBUNIT ALPHA, MITOCHONDRIAL"/>
    <property type="match status" value="1"/>
</dbReference>
<dbReference type="Gene3D" id="3.40.50.720">
    <property type="entry name" value="NAD(P)-binding Rossmann-like Domain"/>
    <property type="match status" value="1"/>
</dbReference>
<keyword evidence="2" id="KW-0436">Ligase</keyword>
<dbReference type="Proteomes" id="UP000218288">
    <property type="component" value="Chromosome"/>
</dbReference>
<reference evidence="6 7" key="1">
    <citation type="journal article" date="2016" name="Genome Announc.">
        <title>Complete Genome Sequence of Methylobacterium populi P-1M, Isolated from Pink-Pigmented Household Biofilm.</title>
        <authorList>
            <person name="Morohoshi T."/>
            <person name="Ikeda T."/>
        </authorList>
    </citation>
    <scope>NUCLEOTIDE SEQUENCE [LARGE SCALE GENOMIC DNA]</scope>
    <source>
        <strain evidence="6 7">P-1M</strain>
    </source>
</reference>
<name>A0A169QGD1_9HYPH</name>
<gene>
    <name evidence="6" type="ORF">MPPM_0258</name>
</gene>
<dbReference type="RefSeq" id="WP_173807860.1">
    <property type="nucleotide sequence ID" value="NZ_AP014809.1"/>
</dbReference>
<dbReference type="GO" id="GO:0009361">
    <property type="term" value="C:succinate-CoA ligase complex (ADP-forming)"/>
    <property type="evidence" value="ECO:0007669"/>
    <property type="project" value="TreeGrafter"/>
</dbReference>
<feature type="domain" description="CoA-binding" evidence="5">
    <location>
        <begin position="3"/>
        <end position="99"/>
    </location>
</feature>
<dbReference type="SMART" id="SM00881">
    <property type="entry name" value="CoA_binding"/>
    <property type="match status" value="1"/>
</dbReference>
<dbReference type="SUPFAM" id="SSF51735">
    <property type="entry name" value="NAD(P)-binding Rossmann-fold domains"/>
    <property type="match status" value="1"/>
</dbReference>
<evidence type="ECO:0000256" key="2">
    <source>
        <dbReference type="ARBA" id="ARBA00022598"/>
    </source>
</evidence>
<dbReference type="GO" id="GO:0006099">
    <property type="term" value="P:tricarboxylic acid cycle"/>
    <property type="evidence" value="ECO:0007669"/>
    <property type="project" value="UniProtKB-UniPathway"/>
</dbReference>
<proteinExistence type="predicted"/>
<evidence type="ECO:0000256" key="4">
    <source>
        <dbReference type="PIRSR" id="PIRSR001553-1"/>
    </source>
</evidence>
<dbReference type="InterPro" id="IPR003781">
    <property type="entry name" value="CoA-bd"/>
</dbReference>
<dbReference type="AlphaFoldDB" id="A0A169QGD1"/>
<dbReference type="PIRSF" id="PIRSF001553">
    <property type="entry name" value="SucCS_alpha"/>
    <property type="match status" value="1"/>
</dbReference>
<evidence type="ECO:0000256" key="1">
    <source>
        <dbReference type="ARBA" id="ARBA00022532"/>
    </source>
</evidence>
<dbReference type="EMBL" id="AP014809">
    <property type="protein sequence ID" value="BAU88863.1"/>
    <property type="molecule type" value="Genomic_DNA"/>
</dbReference>
<evidence type="ECO:0000313" key="7">
    <source>
        <dbReference type="Proteomes" id="UP000218288"/>
    </source>
</evidence>
<dbReference type="GO" id="GO:0004775">
    <property type="term" value="F:succinate-CoA ligase (ADP-forming) activity"/>
    <property type="evidence" value="ECO:0007669"/>
    <property type="project" value="TreeGrafter"/>
</dbReference>
<dbReference type="InterPro" id="IPR005810">
    <property type="entry name" value="CoA_lig_alpha"/>
</dbReference>
<keyword evidence="1" id="KW-0816">Tricarboxylic acid cycle</keyword>
<feature type="active site" description="Tele-phosphohistidine intermediate" evidence="4">
    <location>
        <position position="248"/>
    </location>
</feature>
<dbReference type="InterPro" id="IPR005811">
    <property type="entry name" value="SUCC_ACL_C"/>
</dbReference>
<dbReference type="PANTHER" id="PTHR11117">
    <property type="entry name" value="SUCCINYL-COA LIGASE SUBUNIT ALPHA"/>
    <property type="match status" value="1"/>
</dbReference>
<protein>
    <submittedName>
        <fullName evidence="6">CoA-binding protein</fullName>
    </submittedName>
</protein>
<dbReference type="InterPro" id="IPR036291">
    <property type="entry name" value="NAD(P)-bd_dom_sf"/>
</dbReference>
<dbReference type="InterPro" id="IPR016102">
    <property type="entry name" value="Succinyl-CoA_synth-like"/>
</dbReference>
<sequence>MIIYRQTARVLVQGITGKQGTFWTQKMMECGTQVVAGVNPKRAGEQHLGVPVYATAQAARAESPFDVAVMFIPPAMAREAALDAIEAGARTVVILTEHIPSLDVIAIHHAAARHRTRIIGPNTAGIVTPGEGFVGIMPGHNPNIFQPGQIGVISRSGSLGTLICLNLTRAGLGQSAFLGIGGDPMIGTTTRDALQALDEDPRTRAIVLVGEIGGAMEEAAAEYAAGMAKPVVSFIAGRASPPGKKMGHAGAIVSGTLGSYEGKRRALESAGVAVADTPAEISGLLGAGPGNGLPRSTAHALPA</sequence>
<evidence type="ECO:0000259" key="5">
    <source>
        <dbReference type="SMART" id="SM00881"/>
    </source>
</evidence>
<evidence type="ECO:0000313" key="6">
    <source>
        <dbReference type="EMBL" id="BAU88863.1"/>
    </source>
</evidence>
<dbReference type="Gene3D" id="3.40.50.261">
    <property type="entry name" value="Succinyl-CoA synthetase domains"/>
    <property type="match status" value="1"/>
</dbReference>
<dbReference type="NCBIfam" id="NF004230">
    <property type="entry name" value="PRK05678.1"/>
    <property type="match status" value="1"/>
</dbReference>
<dbReference type="UniPathway" id="UPA00223">
    <property type="reaction ID" value="UER00999"/>
</dbReference>
<dbReference type="GO" id="GO:0000166">
    <property type="term" value="F:nucleotide binding"/>
    <property type="evidence" value="ECO:0007669"/>
    <property type="project" value="UniProtKB-KW"/>
</dbReference>
<evidence type="ECO:0000256" key="3">
    <source>
        <dbReference type="ARBA" id="ARBA00022741"/>
    </source>
</evidence>
<dbReference type="Pfam" id="PF00549">
    <property type="entry name" value="Ligase_CoA"/>
    <property type="match status" value="1"/>
</dbReference>
<accession>A0A169QGD1</accession>
<dbReference type="SUPFAM" id="SSF52210">
    <property type="entry name" value="Succinyl-CoA synthetase domains"/>
    <property type="match status" value="1"/>
</dbReference>
<keyword evidence="3" id="KW-0547">Nucleotide-binding</keyword>